<evidence type="ECO:0000256" key="1">
    <source>
        <dbReference type="SAM" id="Phobius"/>
    </source>
</evidence>
<proteinExistence type="predicted"/>
<sequence>MQRALVTGRGRVFGLISRGFKTSTPAQGGGLVPGQNQLECRPPPKLPRRYNEDLRKLWIADAEKDFKGDRELGWEDEVDPYPLSADQASLYGSFVPYESATPLPRALAFFFIYHFLLLSPILMGKYYFSKPENKKVYRPPLDLPYLAEALGGRDVMEWRDECWKDFKGNYWTDFEGDSPLFYKNYTPGEVPTMEEAYPYGF</sequence>
<gene>
    <name evidence="2" type="ORF">RMAR0315_LOCUS353</name>
</gene>
<dbReference type="EMBL" id="HBEK01000612">
    <property type="protein sequence ID" value="CAD8389967.1"/>
    <property type="molecule type" value="Transcribed_RNA"/>
</dbReference>
<reference evidence="2" key="1">
    <citation type="submission" date="2021-01" db="EMBL/GenBank/DDBJ databases">
        <authorList>
            <person name="Corre E."/>
            <person name="Pelletier E."/>
            <person name="Niang G."/>
            <person name="Scheremetjew M."/>
            <person name="Finn R."/>
            <person name="Kale V."/>
            <person name="Holt S."/>
            <person name="Cochrane G."/>
            <person name="Meng A."/>
            <person name="Brown T."/>
            <person name="Cohen L."/>
        </authorList>
    </citation>
    <scope>NUCLEOTIDE SEQUENCE</scope>
    <source>
        <strain evidence="2">UTEX LB 2760</strain>
    </source>
</reference>
<dbReference type="AlphaFoldDB" id="A0A7S0BCJ0"/>
<name>A0A7S0BCJ0_9RHOD</name>
<keyword evidence="1" id="KW-1133">Transmembrane helix</keyword>
<organism evidence="2">
    <name type="scientific">Rhodosorus marinus</name>
    <dbReference type="NCBI Taxonomy" id="101924"/>
    <lineage>
        <taxon>Eukaryota</taxon>
        <taxon>Rhodophyta</taxon>
        <taxon>Stylonematophyceae</taxon>
        <taxon>Stylonematales</taxon>
        <taxon>Stylonemataceae</taxon>
        <taxon>Rhodosorus</taxon>
    </lineage>
</organism>
<keyword evidence="1" id="KW-0812">Transmembrane</keyword>
<evidence type="ECO:0000313" key="2">
    <source>
        <dbReference type="EMBL" id="CAD8389967.1"/>
    </source>
</evidence>
<accession>A0A7S0BCJ0</accession>
<keyword evidence="1" id="KW-0472">Membrane</keyword>
<protein>
    <submittedName>
        <fullName evidence="2">Uncharacterized protein</fullName>
    </submittedName>
</protein>
<feature type="transmembrane region" description="Helical" evidence="1">
    <location>
        <begin position="106"/>
        <end position="128"/>
    </location>
</feature>